<keyword evidence="2" id="KW-0472">Membrane</keyword>
<proteinExistence type="predicted"/>
<feature type="compositionally biased region" description="Basic and acidic residues" evidence="1">
    <location>
        <begin position="332"/>
        <end position="347"/>
    </location>
</feature>
<name>A0AAD7BNZ8_MYCRO</name>
<dbReference type="EMBL" id="JARKIE010000577">
    <property type="protein sequence ID" value="KAJ7626711.1"/>
    <property type="molecule type" value="Genomic_DNA"/>
</dbReference>
<evidence type="ECO:0000313" key="4">
    <source>
        <dbReference type="Proteomes" id="UP001221757"/>
    </source>
</evidence>
<keyword evidence="2" id="KW-0812">Transmembrane</keyword>
<feature type="transmembrane region" description="Helical" evidence="2">
    <location>
        <begin position="22"/>
        <end position="40"/>
    </location>
</feature>
<reference evidence="3" key="1">
    <citation type="submission" date="2023-03" db="EMBL/GenBank/DDBJ databases">
        <title>Massive genome expansion in bonnet fungi (Mycena s.s.) driven by repeated elements and novel gene families across ecological guilds.</title>
        <authorList>
            <consortium name="Lawrence Berkeley National Laboratory"/>
            <person name="Harder C.B."/>
            <person name="Miyauchi S."/>
            <person name="Viragh M."/>
            <person name="Kuo A."/>
            <person name="Thoen E."/>
            <person name="Andreopoulos B."/>
            <person name="Lu D."/>
            <person name="Skrede I."/>
            <person name="Drula E."/>
            <person name="Henrissat B."/>
            <person name="Morin E."/>
            <person name="Kohler A."/>
            <person name="Barry K."/>
            <person name="LaButti K."/>
            <person name="Morin E."/>
            <person name="Salamov A."/>
            <person name="Lipzen A."/>
            <person name="Mereny Z."/>
            <person name="Hegedus B."/>
            <person name="Baldrian P."/>
            <person name="Stursova M."/>
            <person name="Weitz H."/>
            <person name="Taylor A."/>
            <person name="Grigoriev I.V."/>
            <person name="Nagy L.G."/>
            <person name="Martin F."/>
            <person name="Kauserud H."/>
        </authorList>
    </citation>
    <scope>NUCLEOTIDE SEQUENCE</scope>
    <source>
        <strain evidence="3">CBHHK067</strain>
    </source>
</reference>
<evidence type="ECO:0000256" key="1">
    <source>
        <dbReference type="SAM" id="MobiDB-lite"/>
    </source>
</evidence>
<gene>
    <name evidence="3" type="ORF">B0H17DRAFT_1150959</name>
</gene>
<protein>
    <submittedName>
        <fullName evidence="3">Uncharacterized protein</fullName>
    </submittedName>
</protein>
<feature type="region of interest" description="Disordered" evidence="1">
    <location>
        <begin position="324"/>
        <end position="347"/>
    </location>
</feature>
<dbReference type="AlphaFoldDB" id="A0AAD7BNZ8"/>
<comment type="caution">
    <text evidence="3">The sequence shown here is derived from an EMBL/GenBank/DDBJ whole genome shotgun (WGS) entry which is preliminary data.</text>
</comment>
<keyword evidence="2" id="KW-1133">Transmembrane helix</keyword>
<sequence>MGYFTAGFCIGMRGGTRRDNNILLTATGFFCILIVMSKDGKEMIFFSRLRWAFSGLEMKRGRRQENVGWAYSDGLLVNIGMRDNGWLTATSFATGFWIGDEDKTSTIRLCKSNYLLPGKAMIDIDSAQAHASCYVRSRRQDESGSENDSRHAQIHESPMWSSFISWLQGAGTGSRRVSTLGIEVHDINAVRGWTAGCRRPRKWRGQMGRIGENETGAGHSSMQPHGAYMWVARAGTEKQRRSSTSRYEGQIVAYTRMTPAAYGRRGLPLTQRPNRIGSLTGTMHSCNGCARGPNPSTTHDAQLANSVRVALMHTSAPRIRVALRRTTSGAHSGEEPEGRVRTGEREH</sequence>
<accession>A0AAD7BNZ8</accession>
<keyword evidence="4" id="KW-1185">Reference proteome</keyword>
<evidence type="ECO:0000313" key="3">
    <source>
        <dbReference type="EMBL" id="KAJ7626711.1"/>
    </source>
</evidence>
<organism evidence="3 4">
    <name type="scientific">Mycena rosella</name>
    <name type="common">Pink bonnet</name>
    <name type="synonym">Agaricus rosellus</name>
    <dbReference type="NCBI Taxonomy" id="1033263"/>
    <lineage>
        <taxon>Eukaryota</taxon>
        <taxon>Fungi</taxon>
        <taxon>Dikarya</taxon>
        <taxon>Basidiomycota</taxon>
        <taxon>Agaricomycotina</taxon>
        <taxon>Agaricomycetes</taxon>
        <taxon>Agaricomycetidae</taxon>
        <taxon>Agaricales</taxon>
        <taxon>Marasmiineae</taxon>
        <taxon>Mycenaceae</taxon>
        <taxon>Mycena</taxon>
    </lineage>
</organism>
<dbReference type="Proteomes" id="UP001221757">
    <property type="component" value="Unassembled WGS sequence"/>
</dbReference>
<evidence type="ECO:0000256" key="2">
    <source>
        <dbReference type="SAM" id="Phobius"/>
    </source>
</evidence>